<keyword evidence="1" id="KW-0805">Transcription regulation</keyword>
<evidence type="ECO:0000313" key="8">
    <source>
        <dbReference type="Proteomes" id="UP000054383"/>
    </source>
</evidence>
<dbReference type="OrthoDB" id="5295362at2759"/>
<evidence type="ECO:0000259" key="6">
    <source>
        <dbReference type="PROSITE" id="PS50048"/>
    </source>
</evidence>
<evidence type="ECO:0000256" key="1">
    <source>
        <dbReference type="ARBA" id="ARBA00023015"/>
    </source>
</evidence>
<protein>
    <recommendedName>
        <fullName evidence="6">Zn(2)-C6 fungal-type domain-containing protein</fullName>
    </recommendedName>
</protein>
<dbReference type="InterPro" id="IPR001138">
    <property type="entry name" value="Zn2Cys6_DnaBD"/>
</dbReference>
<keyword evidence="3" id="KW-0804">Transcription</keyword>
<dbReference type="Gene3D" id="4.10.240.10">
    <property type="entry name" value="Zn(2)-C6 fungal-type DNA-binding domain"/>
    <property type="match status" value="1"/>
</dbReference>
<dbReference type="InterPro" id="IPR036864">
    <property type="entry name" value="Zn2-C6_fun-type_DNA-bd_sf"/>
</dbReference>
<dbReference type="PROSITE" id="PS50048">
    <property type="entry name" value="ZN2_CY6_FUNGAL_2"/>
    <property type="match status" value="1"/>
</dbReference>
<evidence type="ECO:0000256" key="2">
    <source>
        <dbReference type="ARBA" id="ARBA00023125"/>
    </source>
</evidence>
<evidence type="ECO:0000256" key="4">
    <source>
        <dbReference type="ARBA" id="ARBA00023242"/>
    </source>
</evidence>
<evidence type="ECO:0000256" key="3">
    <source>
        <dbReference type="ARBA" id="ARBA00023163"/>
    </source>
</evidence>
<sequence length="404" mass="45085">MPSRRFHSKSRHGCVQCKKRKVKCDIVRPVCGNCARRKDKCHYVIGVAGVMWTPPRTLQAGQSSPASPSRTISGSPVDSNSDARTNSELTLNAGPIFHLSPNADLSLLEWFVSDVSPTLSHRPDTQKAWALDVGRRPIFQPDASYLSHILIAISALHASLTQPSLSPAQKREYREVGLYHQNAALALIQPVLPSLKDETSQVAGLFGAAWLIFLFNVSLPRQCDRKEWVVDEIVKLSELSKGVVVVISAYRASSAHNEEEAKSLVMSGPLRGFFGHFLPWRHQKVSPAVRRQKLPQTLQHILARIEVDESIPLLRKQLYHHAIDELAVTIVAMALNPRHPAIIFMWLISTHRSFVQLIAARDTFALQIFRAYGVWAAKMDQVWFARTWGRNVIDAADATLASHG</sequence>
<name>A0A0U1M8F0_TALIS</name>
<evidence type="ECO:0000313" key="7">
    <source>
        <dbReference type="EMBL" id="CRG91903.1"/>
    </source>
</evidence>
<dbReference type="SUPFAM" id="SSF57701">
    <property type="entry name" value="Zn2/Cys6 DNA-binding domain"/>
    <property type="match status" value="1"/>
</dbReference>
<evidence type="ECO:0000256" key="5">
    <source>
        <dbReference type="SAM" id="MobiDB-lite"/>
    </source>
</evidence>
<dbReference type="AlphaFoldDB" id="A0A0U1M8F0"/>
<organism evidence="7 8">
    <name type="scientific">Talaromyces islandicus</name>
    <name type="common">Penicillium islandicum</name>
    <dbReference type="NCBI Taxonomy" id="28573"/>
    <lineage>
        <taxon>Eukaryota</taxon>
        <taxon>Fungi</taxon>
        <taxon>Dikarya</taxon>
        <taxon>Ascomycota</taxon>
        <taxon>Pezizomycotina</taxon>
        <taxon>Eurotiomycetes</taxon>
        <taxon>Eurotiomycetidae</taxon>
        <taxon>Eurotiales</taxon>
        <taxon>Trichocomaceae</taxon>
        <taxon>Talaromyces</taxon>
        <taxon>Talaromyces sect. Islandici</taxon>
    </lineage>
</organism>
<dbReference type="PANTHER" id="PTHR47784:SF5">
    <property type="entry name" value="STEROL UPTAKE CONTROL PROTEIN 2"/>
    <property type="match status" value="1"/>
</dbReference>
<feature type="domain" description="Zn(2)-C6 fungal-type" evidence="6">
    <location>
        <begin position="13"/>
        <end position="43"/>
    </location>
</feature>
<keyword evidence="4" id="KW-0539">Nucleus</keyword>
<dbReference type="PROSITE" id="PS00463">
    <property type="entry name" value="ZN2_CY6_FUNGAL_1"/>
    <property type="match status" value="1"/>
</dbReference>
<dbReference type="Proteomes" id="UP000054383">
    <property type="component" value="Unassembled WGS sequence"/>
</dbReference>
<dbReference type="Pfam" id="PF00172">
    <property type="entry name" value="Zn_clus"/>
    <property type="match status" value="1"/>
</dbReference>
<reference evidence="7 8" key="1">
    <citation type="submission" date="2015-04" db="EMBL/GenBank/DDBJ databases">
        <authorList>
            <person name="Syromyatnikov M.Y."/>
            <person name="Popov V.N."/>
        </authorList>
    </citation>
    <scope>NUCLEOTIDE SEQUENCE [LARGE SCALE GENOMIC DNA]</scope>
    <source>
        <strain evidence="7">WF-38-12</strain>
    </source>
</reference>
<proteinExistence type="predicted"/>
<gene>
    <name evidence="7" type="ORF">PISL3812_08957</name>
</gene>
<feature type="region of interest" description="Disordered" evidence="5">
    <location>
        <begin position="56"/>
        <end position="85"/>
    </location>
</feature>
<dbReference type="GO" id="GO:0008270">
    <property type="term" value="F:zinc ion binding"/>
    <property type="evidence" value="ECO:0007669"/>
    <property type="project" value="InterPro"/>
</dbReference>
<dbReference type="InterPro" id="IPR053157">
    <property type="entry name" value="Sterol_Uptake_Regulator"/>
</dbReference>
<dbReference type="GO" id="GO:0003677">
    <property type="term" value="F:DNA binding"/>
    <property type="evidence" value="ECO:0007669"/>
    <property type="project" value="UniProtKB-KW"/>
</dbReference>
<dbReference type="EMBL" id="CVMT01000010">
    <property type="protein sequence ID" value="CRG91903.1"/>
    <property type="molecule type" value="Genomic_DNA"/>
</dbReference>
<dbReference type="PANTHER" id="PTHR47784">
    <property type="entry name" value="STEROL UPTAKE CONTROL PROTEIN 2"/>
    <property type="match status" value="1"/>
</dbReference>
<keyword evidence="8" id="KW-1185">Reference proteome</keyword>
<accession>A0A0U1M8F0</accession>
<feature type="compositionally biased region" description="Polar residues" evidence="5">
    <location>
        <begin position="59"/>
        <end position="85"/>
    </location>
</feature>
<dbReference type="SMART" id="SM00066">
    <property type="entry name" value="GAL4"/>
    <property type="match status" value="1"/>
</dbReference>
<dbReference type="CDD" id="cd00067">
    <property type="entry name" value="GAL4"/>
    <property type="match status" value="1"/>
</dbReference>
<dbReference type="GO" id="GO:0001228">
    <property type="term" value="F:DNA-binding transcription activator activity, RNA polymerase II-specific"/>
    <property type="evidence" value="ECO:0007669"/>
    <property type="project" value="TreeGrafter"/>
</dbReference>
<keyword evidence="2" id="KW-0238">DNA-binding</keyword>